<comment type="caution">
    <text evidence="1">The sequence shown here is derived from an EMBL/GenBank/DDBJ whole genome shotgun (WGS) entry which is preliminary data.</text>
</comment>
<organism evidence="1 2">
    <name type="scientific">Ataeniobius toweri</name>
    <dbReference type="NCBI Taxonomy" id="208326"/>
    <lineage>
        <taxon>Eukaryota</taxon>
        <taxon>Metazoa</taxon>
        <taxon>Chordata</taxon>
        <taxon>Craniata</taxon>
        <taxon>Vertebrata</taxon>
        <taxon>Euteleostomi</taxon>
        <taxon>Actinopterygii</taxon>
        <taxon>Neopterygii</taxon>
        <taxon>Teleostei</taxon>
        <taxon>Neoteleostei</taxon>
        <taxon>Acanthomorphata</taxon>
        <taxon>Ovalentaria</taxon>
        <taxon>Atherinomorphae</taxon>
        <taxon>Cyprinodontiformes</taxon>
        <taxon>Goodeidae</taxon>
        <taxon>Ataeniobius</taxon>
    </lineage>
</organism>
<accession>A0ABU7BQE7</accession>
<keyword evidence="2" id="KW-1185">Reference proteome</keyword>
<proteinExistence type="predicted"/>
<dbReference type="Proteomes" id="UP001345963">
    <property type="component" value="Unassembled WGS sequence"/>
</dbReference>
<evidence type="ECO:0000313" key="1">
    <source>
        <dbReference type="EMBL" id="MED6252305.1"/>
    </source>
</evidence>
<evidence type="ECO:0008006" key="3">
    <source>
        <dbReference type="Google" id="ProtNLM"/>
    </source>
</evidence>
<dbReference type="EMBL" id="JAHUTI010061250">
    <property type="protein sequence ID" value="MED6252305.1"/>
    <property type="molecule type" value="Genomic_DNA"/>
</dbReference>
<sequence>MTSILLLMTVRKPHLISSVLCTHSHLAWPTPLYIAAPSVCSCITEIYYIAKCIGSHHQINEFWCFDHFLGCRCIKFCVEKLDCPAQSPYLRLLEHLWDE</sequence>
<evidence type="ECO:0000313" key="2">
    <source>
        <dbReference type="Proteomes" id="UP001345963"/>
    </source>
</evidence>
<reference evidence="1 2" key="1">
    <citation type="submission" date="2021-07" db="EMBL/GenBank/DDBJ databases">
        <authorList>
            <person name="Palmer J.M."/>
        </authorList>
    </citation>
    <scope>NUCLEOTIDE SEQUENCE [LARGE SCALE GENOMIC DNA]</scope>
    <source>
        <strain evidence="1 2">AT_MEX2019</strain>
        <tissue evidence="1">Muscle</tissue>
    </source>
</reference>
<gene>
    <name evidence="1" type="ORF">ATANTOWER_009997</name>
</gene>
<protein>
    <recommendedName>
        <fullName evidence="3">Secreted protein</fullName>
    </recommendedName>
</protein>
<name>A0ABU7BQE7_9TELE</name>